<dbReference type="GeneID" id="22912726"/>
<dbReference type="Proteomes" id="UP000019763">
    <property type="component" value="Unassembled WGS sequence"/>
</dbReference>
<feature type="non-terminal residue" evidence="2">
    <location>
        <position position="89"/>
    </location>
</feature>
<accession>A0A023B6W8</accession>
<dbReference type="VEuPathDB" id="CryptoDB:GNI_074430"/>
<sequence>MGKVIGGPFHLPELGCRFYWRPAPTDNEDIDRFELLRKELDSGVADEEDVQSWRTDNVPEEKPFSSKTSDKIPQSNTSTEAKKHSSTTT</sequence>
<evidence type="ECO:0000313" key="2">
    <source>
        <dbReference type="EMBL" id="EZG66883.1"/>
    </source>
</evidence>
<protein>
    <submittedName>
        <fullName evidence="2">Uncharacterized protein</fullName>
    </submittedName>
</protein>
<gene>
    <name evidence="2" type="ORF">GNI_074430</name>
</gene>
<evidence type="ECO:0000313" key="3">
    <source>
        <dbReference type="Proteomes" id="UP000019763"/>
    </source>
</evidence>
<proteinExistence type="predicted"/>
<keyword evidence="3" id="KW-1185">Reference proteome</keyword>
<dbReference type="AlphaFoldDB" id="A0A023B6W8"/>
<organism evidence="2 3">
    <name type="scientific">Gregarina niphandrodes</name>
    <name type="common">Septate eugregarine</name>
    <dbReference type="NCBI Taxonomy" id="110365"/>
    <lineage>
        <taxon>Eukaryota</taxon>
        <taxon>Sar</taxon>
        <taxon>Alveolata</taxon>
        <taxon>Apicomplexa</taxon>
        <taxon>Conoidasida</taxon>
        <taxon>Gregarinasina</taxon>
        <taxon>Eugregarinorida</taxon>
        <taxon>Gregarinidae</taxon>
        <taxon>Gregarina</taxon>
    </lineage>
</organism>
<feature type="compositionally biased region" description="Basic and acidic residues" evidence="1">
    <location>
        <begin position="57"/>
        <end position="70"/>
    </location>
</feature>
<evidence type="ECO:0000256" key="1">
    <source>
        <dbReference type="SAM" id="MobiDB-lite"/>
    </source>
</evidence>
<reference evidence="2" key="1">
    <citation type="submission" date="2013-12" db="EMBL/GenBank/DDBJ databases">
        <authorList>
            <person name="Omoto C.K."/>
            <person name="Sibley D."/>
            <person name="Venepally P."/>
            <person name="Hadjithomas M."/>
            <person name="Karamycheva S."/>
            <person name="Brunk B."/>
            <person name="Roos D."/>
            <person name="Caler E."/>
            <person name="Lorenzi H."/>
        </authorList>
    </citation>
    <scope>NUCLEOTIDE SEQUENCE</scope>
</reference>
<feature type="region of interest" description="Disordered" evidence="1">
    <location>
        <begin position="41"/>
        <end position="89"/>
    </location>
</feature>
<comment type="caution">
    <text evidence="2">The sequence shown here is derived from an EMBL/GenBank/DDBJ whole genome shotgun (WGS) entry which is preliminary data.</text>
</comment>
<name>A0A023B6W8_GRENI</name>
<dbReference type="RefSeq" id="XP_011130441.1">
    <property type="nucleotide sequence ID" value="XM_011132139.1"/>
</dbReference>
<dbReference type="EMBL" id="AFNH02000557">
    <property type="protein sequence ID" value="EZG66883.1"/>
    <property type="molecule type" value="Genomic_DNA"/>
</dbReference>